<evidence type="ECO:0000313" key="1">
    <source>
        <dbReference type="EMBL" id="SUA16604.1"/>
    </source>
</evidence>
<keyword evidence="2" id="KW-1185">Reference proteome</keyword>
<gene>
    <name evidence="1" type="ORF">NCTC10616_00244</name>
</gene>
<proteinExistence type="predicted"/>
<sequence>MGNFRIWPAYKIQNAALICKCGIFTIGCVPIGIDARYYQLRDSFYSKE</sequence>
<reference evidence="1 2" key="1">
    <citation type="submission" date="2018-06" db="EMBL/GenBank/DDBJ databases">
        <authorList>
            <consortium name="Pathogen Informatics"/>
            <person name="Doyle S."/>
        </authorList>
    </citation>
    <scope>NUCLEOTIDE SEQUENCE [LARGE SCALE GENOMIC DNA]</scope>
    <source>
        <strain evidence="1 2">NCTC10616</strain>
    </source>
</reference>
<protein>
    <submittedName>
        <fullName evidence="1">Uncharacterized protein</fullName>
    </submittedName>
</protein>
<organism evidence="1 2">
    <name type="scientific">Neisseria lactamica</name>
    <dbReference type="NCBI Taxonomy" id="486"/>
    <lineage>
        <taxon>Bacteria</taxon>
        <taxon>Pseudomonadati</taxon>
        <taxon>Pseudomonadota</taxon>
        <taxon>Betaproteobacteria</taxon>
        <taxon>Neisseriales</taxon>
        <taxon>Neisseriaceae</taxon>
        <taxon>Neisseria</taxon>
    </lineage>
</organism>
<dbReference type="EMBL" id="UGRO01000002">
    <property type="protein sequence ID" value="SUA16604.1"/>
    <property type="molecule type" value="Genomic_DNA"/>
</dbReference>
<dbReference type="AlphaFoldDB" id="A0A378VIJ3"/>
<evidence type="ECO:0000313" key="2">
    <source>
        <dbReference type="Proteomes" id="UP000254193"/>
    </source>
</evidence>
<accession>A0A378VIJ3</accession>
<dbReference type="Proteomes" id="UP000254193">
    <property type="component" value="Unassembled WGS sequence"/>
</dbReference>
<name>A0A378VIJ3_NEILA</name>